<proteinExistence type="predicted"/>
<accession>A0A2I0JMN5</accession>
<dbReference type="EMBL" id="PGOL01001529">
    <property type="protein sequence ID" value="PKI57193.1"/>
    <property type="molecule type" value="Genomic_DNA"/>
</dbReference>
<reference evidence="1 2" key="1">
    <citation type="submission" date="2017-11" db="EMBL/GenBank/DDBJ databases">
        <title>De-novo sequencing of pomegranate (Punica granatum L.) genome.</title>
        <authorList>
            <person name="Akparov Z."/>
            <person name="Amiraslanov A."/>
            <person name="Hajiyeva S."/>
            <person name="Abbasov M."/>
            <person name="Kaur K."/>
            <person name="Hamwieh A."/>
            <person name="Solovyev V."/>
            <person name="Salamov A."/>
            <person name="Braich B."/>
            <person name="Kosarev P."/>
            <person name="Mahmoud A."/>
            <person name="Hajiyev E."/>
            <person name="Babayeva S."/>
            <person name="Izzatullayeva V."/>
            <person name="Mammadov A."/>
            <person name="Mammadov A."/>
            <person name="Sharifova S."/>
            <person name="Ojaghi J."/>
            <person name="Eynullazada K."/>
            <person name="Bayramov B."/>
            <person name="Abdulazimova A."/>
            <person name="Shahmuradov I."/>
        </authorList>
    </citation>
    <scope>NUCLEOTIDE SEQUENCE [LARGE SCALE GENOMIC DNA]</scope>
    <source>
        <strain evidence="2">cv. AG2017</strain>
        <tissue evidence="1">Leaf</tissue>
    </source>
</reference>
<protein>
    <submittedName>
        <fullName evidence="1">Uncharacterized protein</fullName>
    </submittedName>
</protein>
<dbReference type="AlphaFoldDB" id="A0A2I0JMN5"/>
<sequence length="60" mass="6723">MAAGRVTDGGGTFAGRPADIAFQWDDAGRTLCRGGRCLGFRCWDWWRDFSRVYRGCACRS</sequence>
<comment type="caution">
    <text evidence="1">The sequence shown here is derived from an EMBL/GenBank/DDBJ whole genome shotgun (WGS) entry which is preliminary data.</text>
</comment>
<organism evidence="1 2">
    <name type="scientific">Punica granatum</name>
    <name type="common">Pomegranate</name>
    <dbReference type="NCBI Taxonomy" id="22663"/>
    <lineage>
        <taxon>Eukaryota</taxon>
        <taxon>Viridiplantae</taxon>
        <taxon>Streptophyta</taxon>
        <taxon>Embryophyta</taxon>
        <taxon>Tracheophyta</taxon>
        <taxon>Spermatophyta</taxon>
        <taxon>Magnoliopsida</taxon>
        <taxon>eudicotyledons</taxon>
        <taxon>Gunneridae</taxon>
        <taxon>Pentapetalae</taxon>
        <taxon>rosids</taxon>
        <taxon>malvids</taxon>
        <taxon>Myrtales</taxon>
        <taxon>Lythraceae</taxon>
        <taxon>Punica</taxon>
    </lineage>
</organism>
<gene>
    <name evidence="1" type="ORF">CRG98_022414</name>
</gene>
<evidence type="ECO:0000313" key="1">
    <source>
        <dbReference type="EMBL" id="PKI57193.1"/>
    </source>
</evidence>
<dbReference type="Proteomes" id="UP000233551">
    <property type="component" value="Unassembled WGS sequence"/>
</dbReference>
<name>A0A2I0JMN5_PUNGR</name>
<evidence type="ECO:0000313" key="2">
    <source>
        <dbReference type="Proteomes" id="UP000233551"/>
    </source>
</evidence>
<keyword evidence="2" id="KW-1185">Reference proteome</keyword>